<dbReference type="EMBL" id="VRLW01000001">
    <property type="protein sequence ID" value="KAA1258596.1"/>
    <property type="molecule type" value="Genomic_DNA"/>
</dbReference>
<evidence type="ECO:0000256" key="5">
    <source>
        <dbReference type="ARBA" id="ARBA00022840"/>
    </source>
</evidence>
<dbReference type="Proteomes" id="UP000322699">
    <property type="component" value="Unassembled WGS sequence"/>
</dbReference>
<dbReference type="Pfam" id="PF18134">
    <property type="entry name" value="AGS_C"/>
    <property type="match status" value="1"/>
</dbReference>
<keyword evidence="1" id="KW-0808">Transferase</keyword>
<evidence type="ECO:0000256" key="2">
    <source>
        <dbReference type="ARBA" id="ARBA00022695"/>
    </source>
</evidence>
<feature type="domain" description="Cyclic GMP-AMP synthase DncV-like nucleotidyltransferase" evidence="12">
    <location>
        <begin position="54"/>
        <end position="140"/>
    </location>
</feature>
<proteinExistence type="predicted"/>
<keyword evidence="2" id="KW-0548">Nucleotidyltransferase</keyword>
<evidence type="ECO:0000256" key="8">
    <source>
        <dbReference type="ARBA" id="ARBA00023118"/>
    </source>
</evidence>
<evidence type="ECO:0000259" key="12">
    <source>
        <dbReference type="Pfam" id="PF21654"/>
    </source>
</evidence>
<name>A0A5B1CDD7_9BACT</name>
<evidence type="ECO:0000313" key="13">
    <source>
        <dbReference type="EMBL" id="KAA1258596.1"/>
    </source>
</evidence>
<keyword evidence="4" id="KW-0547">Nucleotide-binding</keyword>
<gene>
    <name evidence="13" type="ORF">LF1_11180</name>
</gene>
<evidence type="ECO:0000256" key="9">
    <source>
        <dbReference type="ARBA" id="ARBA00044145"/>
    </source>
</evidence>
<keyword evidence="5" id="KW-0067">ATP-binding</keyword>
<sequence>MIDNRILIVNSILQDIAKELDIPPSKYKQAVERYTSVGNWLESGVYPGSTGAPAIYPQGSFRLGTVVRPIHDGVESDYDIDLACEIIIPKHQTSPELVRHHVGNRLKEHGTYSRLLDDEGRRCWTLLYAEQDGAGFHLDVLPCVPDPLTFAGVEPSMSLKSVALTDRSKSVTTYEWGFTNPAGYADWFAECQRPIFNRTASLRKSQIFREHSEVFASVDEVPDQLVRTPLQRMVQILKRHRDIRFAGQPNSGERPISVIITTLAAIAYQQEPDVYSALANFLDRVTRHQETGLIRCENDEWVIANPVNPNENFADRWNEPDSGRPDAFFQWVNWLQEDIDELLNAATPKELERSLQTSFGESIGKRVASELEGRVPAGQGMPVSAFGRVAKQLLRFDVAHREPPRWHMQPTTRQARIKARFTRNGFRPTAFRSNSPAIPKYADLVFEIETDVPKPYTVYWQVVNTGDEAANASNLRGEFYDGGQSGKIRREKTEYRGMHWVEAFVVKNNACVARSGEFVVNIQ</sequence>
<reference evidence="13 14" key="1">
    <citation type="submission" date="2019-08" db="EMBL/GenBank/DDBJ databases">
        <title>Deep-cultivation of Planctomycetes and their phenomic and genomic characterization uncovers novel biology.</title>
        <authorList>
            <person name="Wiegand S."/>
            <person name="Jogler M."/>
            <person name="Boedeker C."/>
            <person name="Pinto D."/>
            <person name="Vollmers J."/>
            <person name="Rivas-Marin E."/>
            <person name="Kohn T."/>
            <person name="Peeters S.H."/>
            <person name="Heuer A."/>
            <person name="Rast P."/>
            <person name="Oberbeckmann S."/>
            <person name="Bunk B."/>
            <person name="Jeske O."/>
            <person name="Meyerdierks A."/>
            <person name="Storesund J.E."/>
            <person name="Kallscheuer N."/>
            <person name="Luecker S."/>
            <person name="Lage O.M."/>
            <person name="Pohl T."/>
            <person name="Merkel B.J."/>
            <person name="Hornburger P."/>
            <person name="Mueller R.-W."/>
            <person name="Bruemmer F."/>
            <person name="Labrenz M."/>
            <person name="Spormann A.M."/>
            <person name="Op Den Camp H."/>
            <person name="Overmann J."/>
            <person name="Amann R."/>
            <person name="Jetten M.S.M."/>
            <person name="Mascher T."/>
            <person name="Medema M.H."/>
            <person name="Devos D.P."/>
            <person name="Kaster A.-K."/>
            <person name="Ovreas L."/>
            <person name="Rohde M."/>
            <person name="Galperin M.Y."/>
            <person name="Jogler C."/>
        </authorList>
    </citation>
    <scope>NUCLEOTIDE SEQUENCE [LARGE SCALE GENOMIC DNA]</scope>
    <source>
        <strain evidence="13 14">LF1</strain>
    </source>
</reference>
<accession>A0A5B1CDD7</accession>
<keyword evidence="3" id="KW-0479">Metal-binding</keyword>
<protein>
    <recommendedName>
        <fullName evidence="9">Cyclic GMP-AMP synthase</fullName>
    </recommendedName>
</protein>
<evidence type="ECO:0000259" key="11">
    <source>
        <dbReference type="Pfam" id="PF18134"/>
    </source>
</evidence>
<dbReference type="AlphaFoldDB" id="A0A5B1CDD7"/>
<organism evidence="13 14">
    <name type="scientific">Rubripirellula obstinata</name>
    <dbReference type="NCBI Taxonomy" id="406547"/>
    <lineage>
        <taxon>Bacteria</taxon>
        <taxon>Pseudomonadati</taxon>
        <taxon>Planctomycetota</taxon>
        <taxon>Planctomycetia</taxon>
        <taxon>Pirellulales</taxon>
        <taxon>Pirellulaceae</taxon>
        <taxon>Rubripirellula</taxon>
    </lineage>
</organism>
<dbReference type="InterPro" id="IPR048445">
    <property type="entry name" value="DncV-like_NTFase"/>
</dbReference>
<dbReference type="CDD" id="cd05400">
    <property type="entry name" value="NT_2-5OAS_ClassI-CCAase"/>
    <property type="match status" value="1"/>
</dbReference>
<evidence type="ECO:0000256" key="3">
    <source>
        <dbReference type="ARBA" id="ARBA00022723"/>
    </source>
</evidence>
<keyword evidence="14" id="KW-1185">Reference proteome</keyword>
<comment type="catalytic activity">
    <reaction evidence="10">
        <text>GTP + ATP = 3',3'-cGAMP + 2 diphosphate</text>
        <dbReference type="Rhea" id="RHEA:35647"/>
        <dbReference type="ChEBI" id="CHEBI:30616"/>
        <dbReference type="ChEBI" id="CHEBI:33019"/>
        <dbReference type="ChEBI" id="CHEBI:37565"/>
        <dbReference type="ChEBI" id="CHEBI:71501"/>
    </reaction>
    <physiologicalReaction direction="left-to-right" evidence="10">
        <dbReference type="Rhea" id="RHEA:35648"/>
    </physiologicalReaction>
</comment>
<keyword evidence="8" id="KW-0051">Antiviral defense</keyword>
<dbReference type="Pfam" id="PF21654">
    <property type="entry name" value="DncV-like_NTFase"/>
    <property type="match status" value="1"/>
</dbReference>
<comment type="caution">
    <text evidence="13">The sequence shown here is derived from an EMBL/GenBank/DDBJ whole genome shotgun (WGS) entry which is preliminary data.</text>
</comment>
<evidence type="ECO:0000313" key="14">
    <source>
        <dbReference type="Proteomes" id="UP000322699"/>
    </source>
</evidence>
<evidence type="ECO:0000256" key="1">
    <source>
        <dbReference type="ARBA" id="ARBA00022679"/>
    </source>
</evidence>
<feature type="domain" description="Adenylyl/Guanylyl and SMODS C-terminal sensor" evidence="11">
    <location>
        <begin position="397"/>
        <end position="523"/>
    </location>
</feature>
<dbReference type="InterPro" id="IPR006116">
    <property type="entry name" value="NT_2-5OAS_ClassI-CCAase"/>
</dbReference>
<dbReference type="GO" id="GO:0051607">
    <property type="term" value="P:defense response to virus"/>
    <property type="evidence" value="ECO:0007669"/>
    <property type="project" value="UniProtKB-KW"/>
</dbReference>
<evidence type="ECO:0000256" key="10">
    <source>
        <dbReference type="ARBA" id="ARBA00048304"/>
    </source>
</evidence>
<dbReference type="GO" id="GO:0009117">
    <property type="term" value="P:nucleotide metabolic process"/>
    <property type="evidence" value="ECO:0007669"/>
    <property type="project" value="UniProtKB-KW"/>
</dbReference>
<evidence type="ECO:0000256" key="4">
    <source>
        <dbReference type="ARBA" id="ARBA00022741"/>
    </source>
</evidence>
<keyword evidence="6" id="KW-0460">Magnesium</keyword>
<dbReference type="InterPro" id="IPR040511">
    <property type="entry name" value="AGS_C"/>
</dbReference>
<dbReference type="GO" id="GO:0046872">
    <property type="term" value="F:metal ion binding"/>
    <property type="evidence" value="ECO:0007669"/>
    <property type="project" value="UniProtKB-KW"/>
</dbReference>
<keyword evidence="7" id="KW-0546">Nucleotide metabolism</keyword>
<evidence type="ECO:0000256" key="7">
    <source>
        <dbReference type="ARBA" id="ARBA00023080"/>
    </source>
</evidence>
<dbReference type="GO" id="GO:0016779">
    <property type="term" value="F:nucleotidyltransferase activity"/>
    <property type="evidence" value="ECO:0007669"/>
    <property type="project" value="UniProtKB-KW"/>
</dbReference>
<dbReference type="GO" id="GO:0005524">
    <property type="term" value="F:ATP binding"/>
    <property type="evidence" value="ECO:0007669"/>
    <property type="project" value="UniProtKB-KW"/>
</dbReference>
<evidence type="ECO:0000256" key="6">
    <source>
        <dbReference type="ARBA" id="ARBA00022842"/>
    </source>
</evidence>